<dbReference type="AlphaFoldDB" id="A0A420WVV1"/>
<comment type="catalytic activity">
    <reaction evidence="2">
        <text>2 superoxide + 2 H(+) = H2O2 + O2</text>
        <dbReference type="Rhea" id="RHEA:20696"/>
        <dbReference type="ChEBI" id="CHEBI:15378"/>
        <dbReference type="ChEBI" id="CHEBI:15379"/>
        <dbReference type="ChEBI" id="CHEBI:16240"/>
        <dbReference type="ChEBI" id="CHEBI:18421"/>
        <dbReference type="EC" id="1.15.1.1"/>
    </reaction>
</comment>
<feature type="domain" description="Superoxide dismutase copper/zinc binding" evidence="4">
    <location>
        <begin position="33"/>
        <end position="166"/>
    </location>
</feature>
<dbReference type="InterPro" id="IPR018152">
    <property type="entry name" value="SOD_Cu/Zn_BS"/>
</dbReference>
<dbReference type="GO" id="GO:0004784">
    <property type="term" value="F:superoxide dismutase activity"/>
    <property type="evidence" value="ECO:0007669"/>
    <property type="project" value="UniProtKB-EC"/>
</dbReference>
<evidence type="ECO:0000256" key="1">
    <source>
        <dbReference type="ARBA" id="ARBA00010457"/>
    </source>
</evidence>
<comment type="cofactor">
    <cofactor evidence="2">
        <name>Zn(2+)</name>
        <dbReference type="ChEBI" id="CHEBI:29105"/>
    </cofactor>
    <text evidence="2">Binds 1 zinc ion per subunit.</text>
</comment>
<dbReference type="InterPro" id="IPR036423">
    <property type="entry name" value="SOD-like_Cu/Zn_dom_sf"/>
</dbReference>
<accession>A0A420WVV1</accession>
<dbReference type="Proteomes" id="UP000281975">
    <property type="component" value="Unassembled WGS sequence"/>
</dbReference>
<comment type="function">
    <text evidence="2">Destroys radicals which are normally produced within the cells and which are toxic to biological systems.</text>
</comment>
<evidence type="ECO:0000259" key="4">
    <source>
        <dbReference type="Pfam" id="PF00080"/>
    </source>
</evidence>
<dbReference type="EMBL" id="RBIN01000005">
    <property type="protein sequence ID" value="RKR03248.1"/>
    <property type="molecule type" value="Genomic_DNA"/>
</dbReference>
<dbReference type="PROSITE" id="PS00332">
    <property type="entry name" value="SOD_CU_ZN_2"/>
    <property type="match status" value="1"/>
</dbReference>
<evidence type="ECO:0000256" key="2">
    <source>
        <dbReference type="RuleBase" id="RU000393"/>
    </source>
</evidence>
<organism evidence="5 6">
    <name type="scientific">Kushneria sinocarnis</name>
    <dbReference type="NCBI Taxonomy" id="595502"/>
    <lineage>
        <taxon>Bacteria</taxon>
        <taxon>Pseudomonadati</taxon>
        <taxon>Pseudomonadota</taxon>
        <taxon>Gammaproteobacteria</taxon>
        <taxon>Oceanospirillales</taxon>
        <taxon>Halomonadaceae</taxon>
        <taxon>Kushneria</taxon>
    </lineage>
</organism>
<evidence type="ECO:0000313" key="6">
    <source>
        <dbReference type="Proteomes" id="UP000281975"/>
    </source>
</evidence>
<dbReference type="Pfam" id="PF00080">
    <property type="entry name" value="Sod_Cu"/>
    <property type="match status" value="1"/>
</dbReference>
<dbReference type="EC" id="1.15.1.1" evidence="2"/>
<name>A0A420WVV1_9GAMM</name>
<dbReference type="GO" id="GO:0005507">
    <property type="term" value="F:copper ion binding"/>
    <property type="evidence" value="ECO:0007669"/>
    <property type="project" value="InterPro"/>
</dbReference>
<evidence type="ECO:0000256" key="3">
    <source>
        <dbReference type="SAM" id="MobiDB-lite"/>
    </source>
</evidence>
<dbReference type="SUPFAM" id="SSF49329">
    <property type="entry name" value="Cu,Zn superoxide dismutase-like"/>
    <property type="match status" value="1"/>
</dbReference>
<reference evidence="5 6" key="1">
    <citation type="submission" date="2018-10" db="EMBL/GenBank/DDBJ databases">
        <title>Genomic Encyclopedia of Type Strains, Phase IV (KMG-IV): sequencing the most valuable type-strain genomes for metagenomic binning, comparative biology and taxonomic classification.</title>
        <authorList>
            <person name="Goeker M."/>
        </authorList>
    </citation>
    <scope>NUCLEOTIDE SEQUENCE [LARGE SCALE GENOMIC DNA]</scope>
    <source>
        <strain evidence="5 6">DSM 23229</strain>
    </source>
</reference>
<dbReference type="InterPro" id="IPR024134">
    <property type="entry name" value="SOD_Cu/Zn_/chaperone"/>
</dbReference>
<keyword evidence="2" id="KW-0560">Oxidoreductase</keyword>
<dbReference type="PROSITE" id="PS00087">
    <property type="entry name" value="SOD_CU_ZN_1"/>
    <property type="match status" value="1"/>
</dbReference>
<comment type="similarity">
    <text evidence="1 2">Belongs to the Cu-Zn superoxide dismutase family.</text>
</comment>
<feature type="region of interest" description="Disordered" evidence="3">
    <location>
        <begin position="56"/>
        <end position="100"/>
    </location>
</feature>
<comment type="cofactor">
    <cofactor evidence="2">
        <name>Cu cation</name>
        <dbReference type="ChEBI" id="CHEBI:23378"/>
    </cofactor>
    <text evidence="2">Binds 1 copper ion per subunit.</text>
</comment>
<keyword evidence="2" id="KW-0186">Copper</keyword>
<proteinExistence type="inferred from homology"/>
<keyword evidence="2" id="KW-0862">Zinc</keyword>
<protein>
    <recommendedName>
        <fullName evidence="2">Superoxide dismutase [Cu-Zn]</fullName>
        <ecNumber evidence="2">1.15.1.1</ecNumber>
    </recommendedName>
</protein>
<keyword evidence="6" id="KW-1185">Reference proteome</keyword>
<dbReference type="Gene3D" id="2.60.40.200">
    <property type="entry name" value="Superoxide dismutase, copper/zinc binding domain"/>
    <property type="match status" value="1"/>
</dbReference>
<dbReference type="InterPro" id="IPR001424">
    <property type="entry name" value="SOD_Cu_Zn_dom"/>
</dbReference>
<sequence length="170" mass="17341">MAAALLGFTAPVLADVTVEMQELNDQGTGESLGTVTFEDSQYGLLIKPDLQGLPAGTQHGFHLHQNPSCAPSTSDGETTPGGAAGGHFDPADTGTHAGPYVEQSHLGDMPVLMVDQQGSATTPMLAPRLQEADLAGHAVIVHEGGDTYDEPPRLGGGGGRLACGVIAESD</sequence>
<gene>
    <name evidence="5" type="ORF">C7446_1769</name>
</gene>
<feature type="compositionally biased region" description="Polar residues" evidence="3">
    <location>
        <begin position="65"/>
        <end position="77"/>
    </location>
</feature>
<evidence type="ECO:0000313" key="5">
    <source>
        <dbReference type="EMBL" id="RKR03248.1"/>
    </source>
</evidence>
<dbReference type="PANTHER" id="PTHR10003">
    <property type="entry name" value="SUPEROXIDE DISMUTASE CU-ZN -RELATED"/>
    <property type="match status" value="1"/>
</dbReference>
<comment type="caution">
    <text evidence="5">The sequence shown here is derived from an EMBL/GenBank/DDBJ whole genome shotgun (WGS) entry which is preliminary data.</text>
</comment>
<keyword evidence="2" id="KW-0479">Metal-binding</keyword>